<accession>A0A1Q8S881</accession>
<dbReference type="Proteomes" id="UP000186583">
    <property type="component" value="Unassembled WGS sequence"/>
</dbReference>
<protein>
    <submittedName>
        <fullName evidence="2">Alpha-1,3-mannosyltransferase CMT1-like protein 1</fullName>
    </submittedName>
</protein>
<keyword evidence="1" id="KW-1133">Transmembrane helix</keyword>
<reference evidence="2 3" key="1">
    <citation type="submission" date="2016-11" db="EMBL/GenBank/DDBJ databases">
        <title>Draft Genome Assembly of Colletotrichum chlorophyti a pathogen of herbaceous plants.</title>
        <authorList>
            <person name="Gan P."/>
            <person name="Narusaka M."/>
            <person name="Tsushima A."/>
            <person name="Narusaka Y."/>
            <person name="Takano Y."/>
            <person name="Shirasu K."/>
        </authorList>
    </citation>
    <scope>NUCLEOTIDE SEQUENCE [LARGE SCALE GENOMIC DNA]</scope>
    <source>
        <strain evidence="2 3">NTL11</strain>
    </source>
</reference>
<dbReference type="AlphaFoldDB" id="A0A1Q8S881"/>
<dbReference type="EMBL" id="MPGH01000008">
    <property type="protein sequence ID" value="OLN97658.1"/>
    <property type="molecule type" value="Genomic_DNA"/>
</dbReference>
<proteinExistence type="predicted"/>
<dbReference type="PANTHER" id="PTHR34144:SF5">
    <property type="entry name" value="ALPHA-1,3-MANNOSYLTRANSFERASE CMT1"/>
    <property type="match status" value="1"/>
</dbReference>
<gene>
    <name evidence="2" type="ORF">CCHL11_01230</name>
</gene>
<dbReference type="PANTHER" id="PTHR34144">
    <property type="entry name" value="CHROMOSOME 8, WHOLE GENOME SHOTGUN SEQUENCE"/>
    <property type="match status" value="1"/>
</dbReference>
<comment type="caution">
    <text evidence="2">The sequence shown here is derived from an EMBL/GenBank/DDBJ whole genome shotgun (WGS) entry which is preliminary data.</text>
</comment>
<sequence>MIAHLHNPRRLRLPFVAVVVFILTTGFFLLFRRPLVQYFVVPWTPAQYGGSWMNVSAPTWVQPMLFEGRPERIAEAGQYVQAILDPKNGGIPIVSCPPLNTTRYSVLRPVENKDKRHYFFALDLRQVRDLLPQLVGAILEAINFIGPENCALSIVEGISTDGTYETLYRLREYLERVGVAYYLQTSDIDSHRGDRIGKLAKLRNLALEPMMAEAYTYDPKATIVFLNDVAACTEDILELAYQKQIQGADMTCAMDYHFLRFAPHNGEPSFYDSWISRAINGDTFLPIPDRTPKGEQWSDVANMFWNEPYSQDRYLDRKPIQVFACWNGGVAMTGEPFLRNKLDFRRSFRRECYTGEPTLLCKDLWNLGHGKIAVIPSVSLAYNVQDGMLIKEERGFASSWTIIENMGQPVTIKWQHQPPEQVKCMPTFRNQFWRPWNEGL</sequence>
<dbReference type="GO" id="GO:0016757">
    <property type="term" value="F:glycosyltransferase activity"/>
    <property type="evidence" value="ECO:0007669"/>
    <property type="project" value="UniProtKB-KW"/>
</dbReference>
<keyword evidence="2" id="KW-0328">Glycosyltransferase</keyword>
<name>A0A1Q8S881_9PEZI</name>
<dbReference type="InterPro" id="IPR021047">
    <property type="entry name" value="Mannosyltransferase_CMT1"/>
</dbReference>
<keyword evidence="1" id="KW-0812">Transmembrane</keyword>
<evidence type="ECO:0000313" key="3">
    <source>
        <dbReference type="Proteomes" id="UP000186583"/>
    </source>
</evidence>
<dbReference type="Pfam" id="PF11735">
    <property type="entry name" value="CAP59_mtransfer"/>
    <property type="match status" value="1"/>
</dbReference>
<evidence type="ECO:0000313" key="2">
    <source>
        <dbReference type="EMBL" id="OLN97658.1"/>
    </source>
</evidence>
<keyword evidence="3" id="KW-1185">Reference proteome</keyword>
<dbReference type="OrthoDB" id="262547at2759"/>
<evidence type="ECO:0000256" key="1">
    <source>
        <dbReference type="SAM" id="Phobius"/>
    </source>
</evidence>
<organism evidence="2 3">
    <name type="scientific">Colletotrichum chlorophyti</name>
    <dbReference type="NCBI Taxonomy" id="708187"/>
    <lineage>
        <taxon>Eukaryota</taxon>
        <taxon>Fungi</taxon>
        <taxon>Dikarya</taxon>
        <taxon>Ascomycota</taxon>
        <taxon>Pezizomycotina</taxon>
        <taxon>Sordariomycetes</taxon>
        <taxon>Hypocreomycetidae</taxon>
        <taxon>Glomerellales</taxon>
        <taxon>Glomerellaceae</taxon>
        <taxon>Colletotrichum</taxon>
    </lineage>
</organism>
<keyword evidence="2" id="KW-0808">Transferase</keyword>
<keyword evidence="1" id="KW-0472">Membrane</keyword>
<feature type="transmembrane region" description="Helical" evidence="1">
    <location>
        <begin position="12"/>
        <end position="31"/>
    </location>
</feature>